<evidence type="ECO:0000256" key="1">
    <source>
        <dbReference type="SAM" id="MobiDB-lite"/>
    </source>
</evidence>
<keyword evidence="4" id="KW-1185">Reference proteome</keyword>
<feature type="non-terminal residue" evidence="3">
    <location>
        <position position="1"/>
    </location>
</feature>
<evidence type="ECO:0000259" key="2">
    <source>
        <dbReference type="Pfam" id="PF17936"/>
    </source>
</evidence>
<proteinExistence type="predicted"/>
<reference evidence="3" key="1">
    <citation type="submission" date="2018-12" db="EMBL/GenBank/DDBJ databases">
        <authorList>
            <person name="Sun L."/>
            <person name="Chen Z."/>
        </authorList>
    </citation>
    <scope>NUCLEOTIDE SEQUENCE [LARGE SCALE GENOMIC DNA]</scope>
    <source>
        <strain evidence="3">DSM 16012</strain>
    </source>
</reference>
<gene>
    <name evidence="3" type="ORF">D4N35_007160</name>
</gene>
<dbReference type="AlphaFoldDB" id="A0A443IVT5"/>
<evidence type="ECO:0000313" key="3">
    <source>
        <dbReference type="EMBL" id="RWR12144.1"/>
    </source>
</evidence>
<dbReference type="NCBIfam" id="NF033510">
    <property type="entry name" value="Ca_tandemer"/>
    <property type="match status" value="2"/>
</dbReference>
<accession>A0A443IVT5</accession>
<name>A0A443IVT5_9BACI</name>
<feature type="domain" description="Bacterial Ig" evidence="2">
    <location>
        <begin position="5"/>
        <end position="85"/>
    </location>
</feature>
<dbReference type="Proteomes" id="UP000273811">
    <property type="component" value="Unassembled WGS sequence"/>
</dbReference>
<dbReference type="RefSeq" id="WP_235870323.1">
    <property type="nucleotide sequence ID" value="NZ_QYTU02000012.1"/>
</dbReference>
<protein>
    <submittedName>
        <fullName evidence="3">Peptidase S8</fullName>
    </submittedName>
</protein>
<feature type="region of interest" description="Disordered" evidence="1">
    <location>
        <begin position="1"/>
        <end position="28"/>
    </location>
</feature>
<comment type="caution">
    <text evidence="3">The sequence shown here is derived from an EMBL/GenBank/DDBJ whole genome shotgun (WGS) entry which is preliminary data.</text>
</comment>
<dbReference type="Pfam" id="PF17936">
    <property type="entry name" value="Big_6"/>
    <property type="match status" value="2"/>
</dbReference>
<sequence>DKTPPAMPTVSNVSNKDKKITGTAESGSKVTVKAGKKTVKTTTATKAGKFTITLKSAQKAGTILYVTATDKAGNVSKARKVKVADKIPPSVPKVNKVTIKSTSVKGKAEANSTVYVKAGKKVIGSTKANNKGNFTVKIKKQKAGTVLQVYAKDKAGNIGKPAKVKVQKR</sequence>
<dbReference type="EMBL" id="QYTU02000012">
    <property type="protein sequence ID" value="RWR12144.1"/>
    <property type="molecule type" value="Genomic_DNA"/>
</dbReference>
<dbReference type="InterPro" id="IPR041498">
    <property type="entry name" value="Big_6"/>
</dbReference>
<evidence type="ECO:0000313" key="4">
    <source>
        <dbReference type="Proteomes" id="UP000273811"/>
    </source>
</evidence>
<feature type="domain" description="Bacterial Ig" evidence="2">
    <location>
        <begin position="89"/>
        <end position="167"/>
    </location>
</feature>
<organism evidence="3 4">
    <name type="scientific">Siminovitchia fortis</name>
    <dbReference type="NCBI Taxonomy" id="254758"/>
    <lineage>
        <taxon>Bacteria</taxon>
        <taxon>Bacillati</taxon>
        <taxon>Bacillota</taxon>
        <taxon>Bacilli</taxon>
        <taxon>Bacillales</taxon>
        <taxon>Bacillaceae</taxon>
        <taxon>Siminovitchia</taxon>
    </lineage>
</organism>
<dbReference type="InterPro" id="IPR013783">
    <property type="entry name" value="Ig-like_fold"/>
</dbReference>
<dbReference type="Gene3D" id="2.60.40.10">
    <property type="entry name" value="Immunoglobulins"/>
    <property type="match status" value="2"/>
</dbReference>